<evidence type="ECO:0000256" key="2">
    <source>
        <dbReference type="ARBA" id="ARBA00023125"/>
    </source>
</evidence>
<dbReference type="Proteomes" id="UP000028870">
    <property type="component" value="Unassembled WGS sequence"/>
</dbReference>
<reference evidence="5" key="2">
    <citation type="submission" date="2014-03" db="EMBL/GenBank/DDBJ databases">
        <authorList>
            <person name="Urmite Genomes"/>
        </authorList>
    </citation>
    <scope>NUCLEOTIDE SEQUENCE</scope>
    <source>
        <strain evidence="5">DSM 44829</strain>
    </source>
</reference>
<dbReference type="AlphaFoldDB" id="W9AZE3"/>
<dbReference type="InterPro" id="IPR018060">
    <property type="entry name" value="HTH_AraC"/>
</dbReference>
<dbReference type="GO" id="GO:0003700">
    <property type="term" value="F:DNA-binding transcription factor activity"/>
    <property type="evidence" value="ECO:0007669"/>
    <property type="project" value="InterPro"/>
</dbReference>
<comment type="caution">
    <text evidence="5">The sequence shown here is derived from an EMBL/GenBank/DDBJ whole genome shotgun (WGS) entry which is preliminary data.</text>
</comment>
<keyword evidence="6" id="KW-1185">Reference proteome</keyword>
<dbReference type="GO" id="GO:0043565">
    <property type="term" value="F:sequence-specific DNA binding"/>
    <property type="evidence" value="ECO:0007669"/>
    <property type="project" value="InterPro"/>
</dbReference>
<keyword evidence="2" id="KW-0238">DNA-binding</keyword>
<keyword evidence="1" id="KW-0805">Transcription regulation</keyword>
<dbReference type="Pfam" id="PF12833">
    <property type="entry name" value="HTH_18"/>
    <property type="match status" value="1"/>
</dbReference>
<dbReference type="PANTHER" id="PTHR46796">
    <property type="entry name" value="HTH-TYPE TRANSCRIPTIONAL ACTIVATOR RHAS-RELATED"/>
    <property type="match status" value="1"/>
</dbReference>
<evidence type="ECO:0000256" key="3">
    <source>
        <dbReference type="ARBA" id="ARBA00023163"/>
    </source>
</evidence>
<dbReference type="eggNOG" id="COG2207">
    <property type="taxonomic scope" value="Bacteria"/>
</dbReference>
<name>W9AZE3_MYCCO</name>
<protein>
    <submittedName>
        <fullName evidence="5">AraC family transcriptional regulator</fullName>
    </submittedName>
</protein>
<feature type="domain" description="HTH araC/xylS-type" evidence="4">
    <location>
        <begin position="203"/>
        <end position="304"/>
    </location>
</feature>
<accession>W9AZE3</accession>
<dbReference type="EMBL" id="CCBB010000001">
    <property type="protein sequence ID" value="CDO07951.1"/>
    <property type="molecule type" value="Genomic_DNA"/>
</dbReference>
<proteinExistence type="predicted"/>
<dbReference type="InterPro" id="IPR050204">
    <property type="entry name" value="AraC_XylS_family_regulators"/>
</dbReference>
<reference evidence="5" key="1">
    <citation type="submission" date="2014-03" db="EMBL/GenBank/DDBJ databases">
        <title>Draft Genome Sequence of Mycobacterium cosmeticum DSM 44829.</title>
        <authorList>
            <person name="Croce O."/>
            <person name="Robert C."/>
            <person name="Raoult D."/>
            <person name="Drancourt M."/>
        </authorList>
    </citation>
    <scope>NUCLEOTIDE SEQUENCE [LARGE SCALE GENOMIC DNA]</scope>
    <source>
        <strain evidence="5">DSM 44829</strain>
    </source>
</reference>
<evidence type="ECO:0000256" key="1">
    <source>
        <dbReference type="ARBA" id="ARBA00023015"/>
    </source>
</evidence>
<evidence type="ECO:0000259" key="4">
    <source>
        <dbReference type="PROSITE" id="PS01124"/>
    </source>
</evidence>
<dbReference type="STRING" id="258533.BN977_02767"/>
<dbReference type="InterPro" id="IPR018062">
    <property type="entry name" value="HTH_AraC-typ_CS"/>
</dbReference>
<dbReference type="PROSITE" id="PS01124">
    <property type="entry name" value="HTH_ARAC_FAMILY_2"/>
    <property type="match status" value="1"/>
</dbReference>
<dbReference type="PROSITE" id="PS00041">
    <property type="entry name" value="HTH_ARAC_FAMILY_1"/>
    <property type="match status" value="1"/>
</dbReference>
<sequence>MRPAPTLVAADHAPLDGIPDGALRVEGLLPGHGLRHLRSAALGFAVDEITVERRARVGAAPLAGVMIGTLLDGAARLPGGFAVQPGRPVLAHPDRDWSLQVDHGTVQVLTLEPWLLQRTADEYLPRRGDPLRMLEPTPATPALTEAWTRSVNYVVETLAVGSPRPVVDASGRVLAAAVLSCFAPTDSANVPAVHDPDLPISLRRALFFIAENARDEIGVQEIAGAVHLSPRAVQYLFRKHLDETPTEHLRRVRLQRAHLDLAAAHRGTTTVSEVARRWGFSHTGRFAVLYRETYGVSPHVTLRG</sequence>
<evidence type="ECO:0000313" key="5">
    <source>
        <dbReference type="EMBL" id="CDO07951.1"/>
    </source>
</evidence>
<dbReference type="Gene3D" id="1.10.10.60">
    <property type="entry name" value="Homeodomain-like"/>
    <property type="match status" value="1"/>
</dbReference>
<keyword evidence="3" id="KW-0804">Transcription</keyword>
<evidence type="ECO:0000313" key="6">
    <source>
        <dbReference type="Proteomes" id="UP000028870"/>
    </source>
</evidence>
<dbReference type="SMART" id="SM00342">
    <property type="entry name" value="HTH_ARAC"/>
    <property type="match status" value="1"/>
</dbReference>
<dbReference type="PANTHER" id="PTHR46796:SF12">
    <property type="entry name" value="HTH-TYPE DNA-BINDING TRANSCRIPTIONAL ACTIVATOR EUTR"/>
    <property type="match status" value="1"/>
</dbReference>
<dbReference type="SUPFAM" id="SSF46689">
    <property type="entry name" value="Homeodomain-like"/>
    <property type="match status" value="2"/>
</dbReference>
<organism evidence="5 6">
    <name type="scientific">Mycolicibacterium cosmeticum</name>
    <dbReference type="NCBI Taxonomy" id="258533"/>
    <lineage>
        <taxon>Bacteria</taxon>
        <taxon>Bacillati</taxon>
        <taxon>Actinomycetota</taxon>
        <taxon>Actinomycetes</taxon>
        <taxon>Mycobacteriales</taxon>
        <taxon>Mycobacteriaceae</taxon>
        <taxon>Mycolicibacterium</taxon>
    </lineage>
</organism>
<gene>
    <name evidence="5" type="ORF">BN977_02767</name>
</gene>
<dbReference type="InterPro" id="IPR009057">
    <property type="entry name" value="Homeodomain-like_sf"/>
</dbReference>